<keyword evidence="3" id="KW-1133">Transmembrane helix</keyword>
<sequence>MCPTCAGPARRTPSTCSTGSSRTTRGRTSCRSRRTRTRGRRACWDTEARRRSRRHWLASSRRVSSCRGSIRRSPRRVRAPSRQRFAGCRSCPRRCSSGLSPVEALDLELGHRLQQSRRRVRDLLAQQVNRVRTLRCGRRAAHSFTRTLPSRRIARWPSPHLRNKPITGKSYTTSVDATHGLMHNSYVNRYRRSLKPLLVDRFCPLDEGLLSQSNLVTIQGGLLVGAFRFAVLTWQGFLLIAAAPAKVRAPRRFAMAVAGYRLAPSALPLAWSVPGVEVTLGTGLISSWHPTFMLRFAPQSGSRTKPSTSAAW</sequence>
<evidence type="ECO:0000259" key="6">
    <source>
        <dbReference type="Pfam" id="PF07291"/>
    </source>
</evidence>
<keyword evidence="8" id="KW-1185">Reference proteome</keyword>
<evidence type="ECO:0000256" key="3">
    <source>
        <dbReference type="ARBA" id="ARBA00022989"/>
    </source>
</evidence>
<gene>
    <name evidence="7" type="ORF">JOD64_005422</name>
</gene>
<keyword evidence="2" id="KW-0812">Transmembrane</keyword>
<feature type="compositionally biased region" description="Low complexity" evidence="5">
    <location>
        <begin position="10"/>
        <end position="23"/>
    </location>
</feature>
<evidence type="ECO:0000313" key="8">
    <source>
        <dbReference type="Proteomes" id="UP000764837"/>
    </source>
</evidence>
<comment type="subcellular location">
    <subcellularLocation>
        <location evidence="1">Membrane</location>
        <topology evidence="1">Multi-pass membrane protein</topology>
    </subcellularLocation>
</comment>
<name>A0ABS2M172_9ACTN</name>
<feature type="compositionally biased region" description="Basic residues" evidence="5">
    <location>
        <begin position="24"/>
        <end position="34"/>
    </location>
</feature>
<comment type="caution">
    <text evidence="7">The sequence shown here is derived from an EMBL/GenBank/DDBJ whole genome shotgun (WGS) entry which is preliminary data.</text>
</comment>
<evidence type="ECO:0000313" key="7">
    <source>
        <dbReference type="EMBL" id="MBM7494200.1"/>
    </source>
</evidence>
<dbReference type="InterPro" id="IPR009908">
    <property type="entry name" value="Methylamine_util_MauE"/>
</dbReference>
<dbReference type="EMBL" id="JAFBBP010000001">
    <property type="protein sequence ID" value="MBM7494200.1"/>
    <property type="molecule type" value="Genomic_DNA"/>
</dbReference>
<evidence type="ECO:0000256" key="4">
    <source>
        <dbReference type="ARBA" id="ARBA00023136"/>
    </source>
</evidence>
<protein>
    <recommendedName>
        <fullName evidence="6">Methylamine utilisation protein MauE domain-containing protein</fullName>
    </recommendedName>
</protein>
<evidence type="ECO:0000256" key="1">
    <source>
        <dbReference type="ARBA" id="ARBA00004141"/>
    </source>
</evidence>
<dbReference type="Proteomes" id="UP000764837">
    <property type="component" value="Unassembled WGS sequence"/>
</dbReference>
<dbReference type="Pfam" id="PF07291">
    <property type="entry name" value="MauE"/>
    <property type="match status" value="1"/>
</dbReference>
<keyword evidence="4" id="KW-0472">Membrane</keyword>
<evidence type="ECO:0000256" key="5">
    <source>
        <dbReference type="SAM" id="MobiDB-lite"/>
    </source>
</evidence>
<feature type="region of interest" description="Disordered" evidence="5">
    <location>
        <begin position="1"/>
        <end position="34"/>
    </location>
</feature>
<proteinExistence type="predicted"/>
<accession>A0ABS2M172</accession>
<feature type="domain" description="Methylamine utilisation protein MauE" evidence="6">
    <location>
        <begin position="234"/>
        <end position="291"/>
    </location>
</feature>
<reference evidence="7 8" key="1">
    <citation type="submission" date="2021-01" db="EMBL/GenBank/DDBJ databases">
        <title>Sequencing the genomes of 1000 actinobacteria strains.</title>
        <authorList>
            <person name="Klenk H.-P."/>
        </authorList>
    </citation>
    <scope>NUCLEOTIDE SEQUENCE [LARGE SCALE GENOMIC DNA]</scope>
    <source>
        <strain evidence="7 8">DSM 100204</strain>
    </source>
</reference>
<organism evidence="7 8">
    <name type="scientific">Micromonospora luteifusca</name>
    <dbReference type="NCBI Taxonomy" id="709860"/>
    <lineage>
        <taxon>Bacteria</taxon>
        <taxon>Bacillati</taxon>
        <taxon>Actinomycetota</taxon>
        <taxon>Actinomycetes</taxon>
        <taxon>Micromonosporales</taxon>
        <taxon>Micromonosporaceae</taxon>
        <taxon>Micromonospora</taxon>
    </lineage>
</organism>
<evidence type="ECO:0000256" key="2">
    <source>
        <dbReference type="ARBA" id="ARBA00022692"/>
    </source>
</evidence>